<keyword evidence="18" id="KW-1185">Reference proteome</keyword>
<dbReference type="GO" id="GO:0003684">
    <property type="term" value="F:damaged DNA binding"/>
    <property type="evidence" value="ECO:0007669"/>
    <property type="project" value="InterPro"/>
</dbReference>
<dbReference type="Gene3D" id="1.10.150.20">
    <property type="entry name" value="5' to 3' exonuclease, C-terminal subdomain"/>
    <property type="match status" value="1"/>
</dbReference>
<keyword evidence="6 15" id="KW-0548">Nucleotidyltransferase</keyword>
<dbReference type="PROSITE" id="PS50173">
    <property type="entry name" value="UMUC"/>
    <property type="match status" value="1"/>
</dbReference>
<evidence type="ECO:0000256" key="6">
    <source>
        <dbReference type="ARBA" id="ARBA00022695"/>
    </source>
</evidence>
<dbReference type="Gene3D" id="3.40.1170.60">
    <property type="match status" value="1"/>
</dbReference>
<dbReference type="GO" id="GO:0003887">
    <property type="term" value="F:DNA-directed DNA polymerase activity"/>
    <property type="evidence" value="ECO:0007669"/>
    <property type="project" value="UniProtKB-UniRule"/>
</dbReference>
<evidence type="ECO:0000313" key="18">
    <source>
        <dbReference type="Proteomes" id="UP001142592"/>
    </source>
</evidence>
<keyword evidence="4 15" id="KW-0963">Cytoplasm</keyword>
<evidence type="ECO:0000256" key="7">
    <source>
        <dbReference type="ARBA" id="ARBA00022705"/>
    </source>
</evidence>
<evidence type="ECO:0000256" key="12">
    <source>
        <dbReference type="ARBA" id="ARBA00023125"/>
    </source>
</evidence>
<dbReference type="GO" id="GO:0000287">
    <property type="term" value="F:magnesium ion binding"/>
    <property type="evidence" value="ECO:0007669"/>
    <property type="project" value="UniProtKB-UniRule"/>
</dbReference>
<evidence type="ECO:0000256" key="1">
    <source>
        <dbReference type="ARBA" id="ARBA00004496"/>
    </source>
</evidence>
<feature type="binding site" evidence="15">
    <location>
        <position position="11"/>
    </location>
    <ligand>
        <name>Mg(2+)</name>
        <dbReference type="ChEBI" id="CHEBI:18420"/>
    </ligand>
</feature>
<dbReference type="InterPro" id="IPR050116">
    <property type="entry name" value="DNA_polymerase-Y"/>
</dbReference>
<dbReference type="HAMAP" id="MF_01113">
    <property type="entry name" value="DNApol_IV"/>
    <property type="match status" value="1"/>
</dbReference>
<protein>
    <recommendedName>
        <fullName evidence="15">DNA polymerase IV</fullName>
        <shortName evidence="15">Pol IV</shortName>
        <ecNumber evidence="15">2.7.7.7</ecNumber>
    </recommendedName>
</protein>
<keyword evidence="10 15" id="KW-0460">Magnesium</keyword>
<evidence type="ECO:0000256" key="15">
    <source>
        <dbReference type="HAMAP-Rule" id="MF_01113"/>
    </source>
</evidence>
<dbReference type="SUPFAM" id="SSF56672">
    <property type="entry name" value="DNA/RNA polymerases"/>
    <property type="match status" value="1"/>
</dbReference>
<gene>
    <name evidence="15 17" type="primary">dinB</name>
    <name evidence="17" type="ORF">OQZ29_21505</name>
</gene>
<dbReference type="InterPro" id="IPR017961">
    <property type="entry name" value="DNA_pol_Y-fam_little_finger"/>
</dbReference>
<dbReference type="PANTHER" id="PTHR11076">
    <property type="entry name" value="DNA REPAIR POLYMERASE UMUC / TRANSFERASE FAMILY MEMBER"/>
    <property type="match status" value="1"/>
</dbReference>
<keyword evidence="9 15" id="KW-0227">DNA damage</keyword>
<dbReference type="AlphaFoldDB" id="A0A9X3DGY0"/>
<evidence type="ECO:0000256" key="8">
    <source>
        <dbReference type="ARBA" id="ARBA00022723"/>
    </source>
</evidence>
<dbReference type="InterPro" id="IPR022880">
    <property type="entry name" value="DNApol_IV"/>
</dbReference>
<name>A0A9X3DGY0_9SPHI</name>
<evidence type="ECO:0000256" key="2">
    <source>
        <dbReference type="ARBA" id="ARBA00010945"/>
    </source>
</evidence>
<evidence type="ECO:0000259" key="16">
    <source>
        <dbReference type="PROSITE" id="PS50173"/>
    </source>
</evidence>
<comment type="caution">
    <text evidence="17">The sequence shown here is derived from an EMBL/GenBank/DDBJ whole genome shotgun (WGS) entry which is preliminary data.</text>
</comment>
<dbReference type="Proteomes" id="UP001142592">
    <property type="component" value="Unassembled WGS sequence"/>
</dbReference>
<feature type="active site" evidence="15">
    <location>
        <position position="106"/>
    </location>
</feature>
<dbReference type="InterPro" id="IPR043502">
    <property type="entry name" value="DNA/RNA_pol_sf"/>
</dbReference>
<evidence type="ECO:0000256" key="9">
    <source>
        <dbReference type="ARBA" id="ARBA00022763"/>
    </source>
</evidence>
<dbReference type="CDD" id="cd03586">
    <property type="entry name" value="PolY_Pol_IV_kappa"/>
    <property type="match status" value="1"/>
</dbReference>
<dbReference type="FunFam" id="3.40.1170.60:FF:000001">
    <property type="entry name" value="DNA polymerase IV"/>
    <property type="match status" value="1"/>
</dbReference>
<dbReference type="RefSeq" id="WP_010603347.1">
    <property type="nucleotide sequence ID" value="NZ_JAPJUH010000007.1"/>
</dbReference>
<organism evidence="17 18">
    <name type="scientific">Pedobacter agri</name>
    <dbReference type="NCBI Taxonomy" id="454586"/>
    <lineage>
        <taxon>Bacteria</taxon>
        <taxon>Pseudomonadati</taxon>
        <taxon>Bacteroidota</taxon>
        <taxon>Sphingobacteriia</taxon>
        <taxon>Sphingobacteriales</taxon>
        <taxon>Sphingobacteriaceae</taxon>
        <taxon>Pedobacter</taxon>
    </lineage>
</organism>
<dbReference type="GO" id="GO:0006261">
    <property type="term" value="P:DNA-templated DNA replication"/>
    <property type="evidence" value="ECO:0007669"/>
    <property type="project" value="UniProtKB-UniRule"/>
</dbReference>
<evidence type="ECO:0000256" key="10">
    <source>
        <dbReference type="ARBA" id="ARBA00022842"/>
    </source>
</evidence>
<dbReference type="InterPro" id="IPR001126">
    <property type="entry name" value="UmuC"/>
</dbReference>
<feature type="binding site" evidence="15">
    <location>
        <position position="105"/>
    </location>
    <ligand>
        <name>Mg(2+)</name>
        <dbReference type="ChEBI" id="CHEBI:18420"/>
    </ligand>
</feature>
<feature type="site" description="Substrate discrimination" evidence="15">
    <location>
        <position position="16"/>
    </location>
</feature>
<dbReference type="InterPro" id="IPR043128">
    <property type="entry name" value="Rev_trsase/Diguanyl_cyclase"/>
</dbReference>
<dbReference type="InterPro" id="IPR036775">
    <property type="entry name" value="DNA_pol_Y-fam_lit_finger_sf"/>
</dbReference>
<evidence type="ECO:0000313" key="17">
    <source>
        <dbReference type="EMBL" id="MCX3267354.1"/>
    </source>
</evidence>
<comment type="function">
    <text evidence="15">Poorly processive, error-prone DNA polymerase involved in untargeted mutagenesis. Copies undamaged DNA at stalled replication forks, which arise in vivo from mismatched or misaligned primer ends. These misaligned primers can be extended by PolIV. Exhibits no 3'-5' exonuclease (proofreading) activity. May be involved in translesional synthesis, in conjunction with the beta clamp from PolIII.</text>
</comment>
<keyword evidence="13 15" id="KW-0234">DNA repair</keyword>
<dbReference type="GO" id="GO:0006281">
    <property type="term" value="P:DNA repair"/>
    <property type="evidence" value="ECO:0007669"/>
    <property type="project" value="UniProtKB-UniRule"/>
</dbReference>
<evidence type="ECO:0000256" key="3">
    <source>
        <dbReference type="ARBA" id="ARBA00022457"/>
    </source>
</evidence>
<evidence type="ECO:0000256" key="14">
    <source>
        <dbReference type="ARBA" id="ARBA00049244"/>
    </source>
</evidence>
<sequence length="436" mass="49347">MDKEKQIIHMDQDAFFVSVELRKNPKLIGKPVIVGGNSDRGVVTSCSYEARKFGVHAAMPGRMAKQLCPQAIFVRGNMDDYSKASHEITEIIADRVPLFEKASIDEHYIDMTGMDKFFGCMKFSSELRQTIIKETGLPISFGLSVNKTVSKIVTNECKPNGEKEIPFPEVRDFLNPLAVHKIPGIGDATLKKLSEMGVRKIQTLAEIPQDLMFKILGQHGLGLWQKANGIDFSPVVPYRERKSIGTQTTFESDSMDISKMKAILSGMVTNLTYELRSQQKLTACITVTIRYSNFETVTQQSRIPYTALDSFLITKAHDLFKKLYAKRMLLRLIGVKLSHLVSGFEQIGLYHTSEEEYDLYQAMDKVRNHYGIESVVKACIVKGPERDENGKVIKYNPRKNKFKNHTEGETENTEERKKSRIRTFINAELGTATKLD</sequence>
<keyword evidence="7 15" id="KW-0235">DNA replication</keyword>
<evidence type="ECO:0000256" key="4">
    <source>
        <dbReference type="ARBA" id="ARBA00022490"/>
    </source>
</evidence>
<dbReference type="GO" id="GO:0042276">
    <property type="term" value="P:error-prone translesion synthesis"/>
    <property type="evidence" value="ECO:0007669"/>
    <property type="project" value="TreeGrafter"/>
</dbReference>
<keyword evidence="5 15" id="KW-0808">Transferase</keyword>
<comment type="subunit">
    <text evidence="15">Monomer.</text>
</comment>
<keyword evidence="11 15" id="KW-0239">DNA-directed DNA polymerase</keyword>
<dbReference type="EC" id="2.7.7.7" evidence="15"/>
<evidence type="ECO:0000256" key="11">
    <source>
        <dbReference type="ARBA" id="ARBA00022932"/>
    </source>
</evidence>
<evidence type="ECO:0000256" key="13">
    <source>
        <dbReference type="ARBA" id="ARBA00023204"/>
    </source>
</evidence>
<dbReference type="Gene3D" id="3.30.1490.100">
    <property type="entry name" value="DNA polymerase, Y-family, little finger domain"/>
    <property type="match status" value="1"/>
</dbReference>
<dbReference type="SUPFAM" id="SSF100879">
    <property type="entry name" value="Lesion bypass DNA polymerase (Y-family), little finger domain"/>
    <property type="match status" value="1"/>
</dbReference>
<comment type="catalytic activity">
    <reaction evidence="14 15">
        <text>DNA(n) + a 2'-deoxyribonucleoside 5'-triphosphate = DNA(n+1) + diphosphate</text>
        <dbReference type="Rhea" id="RHEA:22508"/>
        <dbReference type="Rhea" id="RHEA-COMP:17339"/>
        <dbReference type="Rhea" id="RHEA-COMP:17340"/>
        <dbReference type="ChEBI" id="CHEBI:33019"/>
        <dbReference type="ChEBI" id="CHEBI:61560"/>
        <dbReference type="ChEBI" id="CHEBI:173112"/>
        <dbReference type="EC" id="2.7.7.7"/>
    </reaction>
</comment>
<comment type="subcellular location">
    <subcellularLocation>
        <location evidence="1 15">Cytoplasm</location>
    </subcellularLocation>
</comment>
<keyword evidence="8 15" id="KW-0479">Metal-binding</keyword>
<dbReference type="Gene3D" id="3.30.70.270">
    <property type="match status" value="1"/>
</dbReference>
<dbReference type="GO" id="GO:0005829">
    <property type="term" value="C:cytosol"/>
    <property type="evidence" value="ECO:0007669"/>
    <property type="project" value="TreeGrafter"/>
</dbReference>
<dbReference type="GO" id="GO:0009432">
    <property type="term" value="P:SOS response"/>
    <property type="evidence" value="ECO:0007669"/>
    <property type="project" value="TreeGrafter"/>
</dbReference>
<evidence type="ECO:0000256" key="5">
    <source>
        <dbReference type="ARBA" id="ARBA00022679"/>
    </source>
</evidence>
<dbReference type="Pfam" id="PF11799">
    <property type="entry name" value="IMS_C"/>
    <property type="match status" value="1"/>
</dbReference>
<accession>A0A9X3DGY0</accession>
<proteinExistence type="inferred from homology"/>
<keyword evidence="3 15" id="KW-0515">Mutator protein</keyword>
<dbReference type="PANTHER" id="PTHR11076:SF33">
    <property type="entry name" value="DNA POLYMERASE KAPPA"/>
    <property type="match status" value="1"/>
</dbReference>
<reference evidence="17" key="1">
    <citation type="submission" date="2022-11" db="EMBL/GenBank/DDBJ databases">
        <authorList>
            <person name="Graham C."/>
            <person name="Newman J.D."/>
        </authorList>
    </citation>
    <scope>NUCLEOTIDE SEQUENCE</scope>
    <source>
        <strain evidence="17">DSM 19486</strain>
    </source>
</reference>
<dbReference type="Pfam" id="PF00817">
    <property type="entry name" value="IMS"/>
    <property type="match status" value="1"/>
</dbReference>
<comment type="cofactor">
    <cofactor evidence="15">
        <name>Mg(2+)</name>
        <dbReference type="ChEBI" id="CHEBI:18420"/>
    </cofactor>
    <text evidence="15">Binds 2 magnesium ions per subunit.</text>
</comment>
<comment type="similarity">
    <text evidence="2 15">Belongs to the DNA polymerase type-Y family.</text>
</comment>
<keyword evidence="12 15" id="KW-0238">DNA-binding</keyword>
<dbReference type="NCBIfam" id="NF002677">
    <property type="entry name" value="PRK02406.1"/>
    <property type="match status" value="1"/>
</dbReference>
<dbReference type="EMBL" id="JAPJUH010000007">
    <property type="protein sequence ID" value="MCX3267354.1"/>
    <property type="molecule type" value="Genomic_DNA"/>
</dbReference>
<feature type="domain" description="UmuC" evidence="16">
    <location>
        <begin position="7"/>
        <end position="186"/>
    </location>
</feature>